<dbReference type="SUPFAM" id="SSF140984">
    <property type="entry name" value="PTPA-like"/>
    <property type="match status" value="1"/>
</dbReference>
<dbReference type="PANTHER" id="PTHR10012:SF3">
    <property type="entry name" value="SERINE_THREONINE-PROTEIN PHOSPHATASE 2A ACTIVATOR 1"/>
    <property type="match status" value="1"/>
</dbReference>
<dbReference type="CDD" id="cd04087">
    <property type="entry name" value="PTPA"/>
    <property type="match status" value="1"/>
</dbReference>
<keyword evidence="6 9" id="KW-0697">Rotamase</keyword>
<keyword evidence="5 9" id="KW-0963">Cytoplasm</keyword>
<evidence type="ECO:0000256" key="3">
    <source>
        <dbReference type="ARBA" id="ARBA00004496"/>
    </source>
</evidence>
<sequence>MVDISIPTDFAYYFPVKRINSSKDLQLFHKSIAQRDLEESLFRIIQLVQFKSTPKGTIEKLQHEQSIPTSLGLDNSCLSSLTTDQPENQLQQIYQSKPYIKSIVTILNELSQIIDETPPLEGPRRFGNFSRRTWQEKIDLRIDSILSKHLIPYYKLPNSSGFILEIKWYLLHSFGSKERLDYGTGHELNFLAFLTSLWKVNILPNPQIENSDAIDGYDFLVLFGTYYNVVKKLILSYTLEPAGSHGVWGLDDHFHILYIIGASQLTNPDTIVTNKRHIIEDTISPKLILNRSYILNNFDSNLFFTGIEFIYKVKPKGTFYEHSPILFDISNMKNWSKISKGLIKMFNAEVIGKFPVVQHFWFGGVLLPWKDLSGNDLPVSYEPSVVEEDTKSLPIATKVTWAHKKPLEIPRRYIRNSTNK</sequence>
<dbReference type="EMBL" id="JAEUBF010000782">
    <property type="protein sequence ID" value="KAH3675013.1"/>
    <property type="molecule type" value="Genomic_DNA"/>
</dbReference>
<keyword evidence="11" id="KW-1185">Reference proteome</keyword>
<evidence type="ECO:0000256" key="7">
    <source>
        <dbReference type="ARBA" id="ARBA00023235"/>
    </source>
</evidence>
<evidence type="ECO:0000256" key="5">
    <source>
        <dbReference type="ARBA" id="ARBA00022490"/>
    </source>
</evidence>
<dbReference type="InterPro" id="IPR004327">
    <property type="entry name" value="Phstyr_phstse_ac"/>
</dbReference>
<dbReference type="GO" id="GO:0007052">
    <property type="term" value="P:mitotic spindle organization"/>
    <property type="evidence" value="ECO:0007669"/>
    <property type="project" value="TreeGrafter"/>
</dbReference>
<dbReference type="PIRSF" id="PIRSF016325">
    <property type="entry name" value="Phstyr_phstse_ac"/>
    <property type="match status" value="1"/>
</dbReference>
<evidence type="ECO:0000256" key="9">
    <source>
        <dbReference type="RuleBase" id="RU361210"/>
    </source>
</evidence>
<organism evidence="10 11">
    <name type="scientific">Wickerhamomyces mucosus</name>
    <dbReference type="NCBI Taxonomy" id="1378264"/>
    <lineage>
        <taxon>Eukaryota</taxon>
        <taxon>Fungi</taxon>
        <taxon>Dikarya</taxon>
        <taxon>Ascomycota</taxon>
        <taxon>Saccharomycotina</taxon>
        <taxon>Saccharomycetes</taxon>
        <taxon>Phaffomycetales</taxon>
        <taxon>Wickerhamomycetaceae</taxon>
        <taxon>Wickerhamomyces</taxon>
    </lineage>
</organism>
<comment type="similarity">
    <text evidence="4 9">Belongs to the PTPA-type PPIase family.</text>
</comment>
<keyword evidence="8" id="KW-0539">Nucleus</keyword>
<protein>
    <recommendedName>
        <fullName evidence="9">Serine/threonine-protein phosphatase 2A activator</fullName>
        <ecNumber evidence="9">5.2.1.8</ecNumber>
    </recommendedName>
    <alternativeName>
        <fullName evidence="9">Phosphotyrosyl phosphatase activator</fullName>
    </alternativeName>
</protein>
<dbReference type="InterPro" id="IPR037218">
    <property type="entry name" value="PTPA_sf"/>
</dbReference>
<dbReference type="GO" id="GO:0003755">
    <property type="term" value="F:peptidyl-prolyl cis-trans isomerase activity"/>
    <property type="evidence" value="ECO:0007669"/>
    <property type="project" value="UniProtKB-KW"/>
</dbReference>
<dbReference type="GO" id="GO:0000159">
    <property type="term" value="C:protein phosphatase type 2A complex"/>
    <property type="evidence" value="ECO:0007669"/>
    <property type="project" value="TreeGrafter"/>
</dbReference>
<accession>A0A9P8PMH0</accession>
<comment type="subcellular location">
    <subcellularLocation>
        <location evidence="3 9">Cytoplasm</location>
    </subcellularLocation>
    <subcellularLocation>
        <location evidence="2">Nucleus</location>
    </subcellularLocation>
</comment>
<dbReference type="EC" id="5.2.1.8" evidence="9"/>
<dbReference type="Pfam" id="PF03095">
    <property type="entry name" value="PTPA"/>
    <property type="match status" value="1"/>
</dbReference>
<evidence type="ECO:0000256" key="6">
    <source>
        <dbReference type="ARBA" id="ARBA00023110"/>
    </source>
</evidence>
<gene>
    <name evidence="10" type="ORF">WICMUC_002845</name>
</gene>
<dbReference type="InterPro" id="IPR043170">
    <property type="entry name" value="PTPA_C_lid"/>
</dbReference>
<keyword evidence="7 9" id="KW-0413">Isomerase</keyword>
<dbReference type="GO" id="GO:0005634">
    <property type="term" value="C:nucleus"/>
    <property type="evidence" value="ECO:0007669"/>
    <property type="project" value="UniProtKB-SubCell"/>
</dbReference>
<dbReference type="GO" id="GO:0005737">
    <property type="term" value="C:cytoplasm"/>
    <property type="evidence" value="ECO:0007669"/>
    <property type="project" value="UniProtKB-SubCell"/>
</dbReference>
<comment type="function">
    <text evidence="9">PPIases accelerate the folding of proteins. It catalyzes the cis-trans isomerization of proline imidic peptide bonds in oligopeptides.</text>
</comment>
<dbReference type="AlphaFoldDB" id="A0A9P8PMH0"/>
<evidence type="ECO:0000256" key="8">
    <source>
        <dbReference type="ARBA" id="ARBA00023242"/>
    </source>
</evidence>
<reference evidence="10" key="1">
    <citation type="journal article" date="2021" name="Open Biol.">
        <title>Shared evolutionary footprints suggest mitochondrial oxidative damage underlies multiple complex I losses in fungi.</title>
        <authorList>
            <person name="Schikora-Tamarit M.A."/>
            <person name="Marcet-Houben M."/>
            <person name="Nosek J."/>
            <person name="Gabaldon T."/>
        </authorList>
    </citation>
    <scope>NUCLEOTIDE SEQUENCE</scope>
    <source>
        <strain evidence="10">CBS6341</strain>
    </source>
</reference>
<evidence type="ECO:0000256" key="1">
    <source>
        <dbReference type="ARBA" id="ARBA00000971"/>
    </source>
</evidence>
<evidence type="ECO:0000256" key="4">
    <source>
        <dbReference type="ARBA" id="ARBA00011019"/>
    </source>
</evidence>
<dbReference type="PANTHER" id="PTHR10012">
    <property type="entry name" value="SERINE/THREONINE-PROTEIN PHOSPHATASE 2A REGULATORY SUBUNIT B"/>
    <property type="match status" value="1"/>
</dbReference>
<evidence type="ECO:0000313" key="11">
    <source>
        <dbReference type="Proteomes" id="UP000769528"/>
    </source>
</evidence>
<evidence type="ECO:0000313" key="10">
    <source>
        <dbReference type="EMBL" id="KAH3675013.1"/>
    </source>
</evidence>
<dbReference type="Proteomes" id="UP000769528">
    <property type="component" value="Unassembled WGS sequence"/>
</dbReference>
<evidence type="ECO:0000256" key="2">
    <source>
        <dbReference type="ARBA" id="ARBA00004123"/>
    </source>
</evidence>
<dbReference type="GO" id="GO:0008160">
    <property type="term" value="F:protein tyrosine phosphatase activator activity"/>
    <property type="evidence" value="ECO:0007669"/>
    <property type="project" value="TreeGrafter"/>
</dbReference>
<name>A0A9P8PMH0_9ASCO</name>
<reference evidence="10" key="2">
    <citation type="submission" date="2021-01" db="EMBL/GenBank/DDBJ databases">
        <authorList>
            <person name="Schikora-Tamarit M.A."/>
        </authorList>
    </citation>
    <scope>NUCLEOTIDE SEQUENCE</scope>
    <source>
        <strain evidence="10">CBS6341</strain>
    </source>
</reference>
<proteinExistence type="inferred from homology"/>
<dbReference type="OrthoDB" id="16120at2759"/>
<comment type="caution">
    <text evidence="10">The sequence shown here is derived from an EMBL/GenBank/DDBJ whole genome shotgun (WGS) entry which is preliminary data.</text>
</comment>
<dbReference type="Gene3D" id="1.20.120.1150">
    <property type="match status" value="1"/>
</dbReference>
<comment type="catalytic activity">
    <reaction evidence="1 9">
        <text>[protein]-peptidylproline (omega=180) = [protein]-peptidylproline (omega=0)</text>
        <dbReference type="Rhea" id="RHEA:16237"/>
        <dbReference type="Rhea" id="RHEA-COMP:10747"/>
        <dbReference type="Rhea" id="RHEA-COMP:10748"/>
        <dbReference type="ChEBI" id="CHEBI:83833"/>
        <dbReference type="ChEBI" id="CHEBI:83834"/>
        <dbReference type="EC" id="5.2.1.8"/>
    </reaction>
</comment>